<gene>
    <name evidence="2" type="ORF">IL45_04980</name>
    <name evidence="1" type="ORF">JCM19314_3673</name>
    <name evidence="3" type="ORF">LY02_01172</name>
</gene>
<dbReference type="Proteomes" id="UP000029226">
    <property type="component" value="Unassembled WGS sequence"/>
</dbReference>
<dbReference type="OrthoDB" id="1139144at2"/>
<proteinExistence type="predicted"/>
<reference evidence="3 6" key="3">
    <citation type="submission" date="2018-03" db="EMBL/GenBank/DDBJ databases">
        <title>Genomic Encyclopedia of Archaeal and Bacterial Type Strains, Phase II (KMG-II): from individual species to whole genera.</title>
        <authorList>
            <person name="Goeker M."/>
        </authorList>
    </citation>
    <scope>NUCLEOTIDE SEQUENCE [LARGE SCALE GENOMIC DNA]</scope>
    <source>
        <strain evidence="3 6">DSM 22727</strain>
    </source>
</reference>
<organism evidence="2 4">
    <name type="scientific">Nonlabens ulvanivorans</name>
    <name type="common">Persicivirga ulvanivorans</name>
    <dbReference type="NCBI Taxonomy" id="906888"/>
    <lineage>
        <taxon>Bacteria</taxon>
        <taxon>Pseudomonadati</taxon>
        <taxon>Bacteroidota</taxon>
        <taxon>Flavobacteriia</taxon>
        <taxon>Flavobacteriales</taxon>
        <taxon>Flavobacteriaceae</taxon>
        <taxon>Nonlabens</taxon>
    </lineage>
</organism>
<dbReference type="EMBL" id="BBMM01000002">
    <property type="protein sequence ID" value="GAK99628.1"/>
    <property type="molecule type" value="Genomic_DNA"/>
</dbReference>
<evidence type="ECO:0000313" key="1">
    <source>
        <dbReference type="EMBL" id="GAK99628.1"/>
    </source>
</evidence>
<dbReference type="AlphaFoldDB" id="A0A084JX79"/>
<evidence type="ECO:0000313" key="4">
    <source>
        <dbReference type="Proteomes" id="UP000028531"/>
    </source>
</evidence>
<accession>A0A084JX79</accession>
<dbReference type="EMBL" id="PVNA01000002">
    <property type="protein sequence ID" value="PRX14143.1"/>
    <property type="molecule type" value="Genomic_DNA"/>
</dbReference>
<name>A0A084JX79_NONUL</name>
<evidence type="ECO:0000313" key="6">
    <source>
        <dbReference type="Proteomes" id="UP000239997"/>
    </source>
</evidence>
<reference evidence="2 4" key="2">
    <citation type="submission" date="2014-07" db="EMBL/GenBank/DDBJ databases">
        <title>Draft genome sequence of Nonlabens ulvanivorans, an ulvan degrading bacterium.</title>
        <authorList>
            <person name="Kopel M."/>
            <person name="Helbert W."/>
            <person name="Henrissat B."/>
            <person name="Doniger T."/>
            <person name="Banin E."/>
        </authorList>
    </citation>
    <scope>NUCLEOTIDE SEQUENCE [LARGE SCALE GENOMIC DNA]</scope>
    <source>
        <strain evidence="2 4">PLR</strain>
    </source>
</reference>
<evidence type="ECO:0000313" key="3">
    <source>
        <dbReference type="EMBL" id="PRX14143.1"/>
    </source>
</evidence>
<evidence type="ECO:0000313" key="5">
    <source>
        <dbReference type="Proteomes" id="UP000029226"/>
    </source>
</evidence>
<sequence>MTVNDLVGTYKISGHNQDRTQSSYRGILTLSLDPHDRIVALWQIGDDQVQQGVGFYKDHILVINFNYKSDTGTIFKGVVVYKCLTMDVLDGFWSEELGDPDYLGVEQAYRIKETDDLLN</sequence>
<dbReference type="Proteomes" id="UP000239997">
    <property type="component" value="Unassembled WGS sequence"/>
</dbReference>
<reference evidence="1 5" key="1">
    <citation type="journal article" date="2014" name="Genome Announc.">
        <title>Draft Genome Sequences of Marine Flavobacterium Nonlabens Strains NR17, NR24, NR27, NR32, NR33, and Ara13.</title>
        <authorList>
            <person name="Nakanishi M."/>
            <person name="Meirelles P."/>
            <person name="Suzuki R."/>
            <person name="Takatani N."/>
            <person name="Mino S."/>
            <person name="Suda W."/>
            <person name="Oshima K."/>
            <person name="Hattori M."/>
            <person name="Ohkuma M."/>
            <person name="Hosokawa M."/>
            <person name="Miyashita K."/>
            <person name="Thompson F.L."/>
            <person name="Niwa A."/>
            <person name="Sawabe T."/>
            <person name="Sawabe T."/>
        </authorList>
    </citation>
    <scope>NUCLEOTIDE SEQUENCE [LARGE SCALE GENOMIC DNA]</scope>
    <source>
        <strain evidence="1">JCM 19314</strain>
        <strain evidence="5">JCM19314</strain>
    </source>
</reference>
<evidence type="ECO:0000313" key="2">
    <source>
        <dbReference type="EMBL" id="KEZ93563.1"/>
    </source>
</evidence>
<dbReference type="Proteomes" id="UP000028531">
    <property type="component" value="Unassembled WGS sequence"/>
</dbReference>
<protein>
    <submittedName>
        <fullName evidence="2">Uncharacterized protein</fullName>
    </submittedName>
</protein>
<comment type="caution">
    <text evidence="2">The sequence shown here is derived from an EMBL/GenBank/DDBJ whole genome shotgun (WGS) entry which is preliminary data.</text>
</comment>
<keyword evidence="6" id="KW-1185">Reference proteome</keyword>
<dbReference type="EMBL" id="JPJI01000026">
    <property type="protein sequence ID" value="KEZ93563.1"/>
    <property type="molecule type" value="Genomic_DNA"/>
</dbReference>